<feature type="compositionally biased region" description="Basic residues" evidence="1">
    <location>
        <begin position="203"/>
        <end position="213"/>
    </location>
</feature>
<feature type="compositionally biased region" description="Basic residues" evidence="1">
    <location>
        <begin position="99"/>
        <end position="108"/>
    </location>
</feature>
<feature type="region of interest" description="Disordered" evidence="1">
    <location>
        <begin position="169"/>
        <end position="275"/>
    </location>
</feature>
<feature type="region of interest" description="Disordered" evidence="1">
    <location>
        <begin position="92"/>
        <end position="122"/>
    </location>
</feature>
<evidence type="ECO:0000256" key="1">
    <source>
        <dbReference type="SAM" id="MobiDB-lite"/>
    </source>
</evidence>
<comment type="caution">
    <text evidence="2">The sequence shown here is derived from an EMBL/GenBank/DDBJ whole genome shotgun (WGS) entry which is preliminary data.</text>
</comment>
<organism evidence="2 3">
    <name type="scientific">Spirilliplanes yamanashiensis</name>
    <dbReference type="NCBI Taxonomy" id="42233"/>
    <lineage>
        <taxon>Bacteria</taxon>
        <taxon>Bacillati</taxon>
        <taxon>Actinomycetota</taxon>
        <taxon>Actinomycetes</taxon>
        <taxon>Micromonosporales</taxon>
        <taxon>Micromonosporaceae</taxon>
        <taxon>Spirilliplanes</taxon>
    </lineage>
</organism>
<feature type="region of interest" description="Disordered" evidence="1">
    <location>
        <begin position="12"/>
        <end position="53"/>
    </location>
</feature>
<evidence type="ECO:0000313" key="3">
    <source>
        <dbReference type="Proteomes" id="UP000652013"/>
    </source>
</evidence>
<dbReference type="Proteomes" id="UP000652013">
    <property type="component" value="Unassembled WGS sequence"/>
</dbReference>
<proteinExistence type="predicted"/>
<feature type="compositionally biased region" description="Low complexity" evidence="1">
    <location>
        <begin position="214"/>
        <end position="224"/>
    </location>
</feature>
<keyword evidence="3" id="KW-1185">Reference proteome</keyword>
<reference evidence="2" key="1">
    <citation type="submission" date="2021-01" db="EMBL/GenBank/DDBJ databases">
        <title>Whole genome shotgun sequence of Spirilliplanes yamanashiensis NBRC 15828.</title>
        <authorList>
            <person name="Komaki H."/>
            <person name="Tamura T."/>
        </authorList>
    </citation>
    <scope>NUCLEOTIDE SEQUENCE</scope>
    <source>
        <strain evidence="2">NBRC 15828</strain>
    </source>
</reference>
<feature type="compositionally biased region" description="Basic and acidic residues" evidence="1">
    <location>
        <begin position="109"/>
        <end position="122"/>
    </location>
</feature>
<name>A0A8J4DL31_9ACTN</name>
<protein>
    <submittedName>
        <fullName evidence="2">Uncharacterized protein</fullName>
    </submittedName>
</protein>
<feature type="compositionally biased region" description="Low complexity" evidence="1">
    <location>
        <begin position="12"/>
        <end position="36"/>
    </location>
</feature>
<dbReference type="EMBL" id="BOOY01000030">
    <property type="protein sequence ID" value="GIJ04933.1"/>
    <property type="molecule type" value="Genomic_DNA"/>
</dbReference>
<gene>
    <name evidence="2" type="ORF">Sya03_42850</name>
</gene>
<evidence type="ECO:0000313" key="2">
    <source>
        <dbReference type="EMBL" id="GIJ04933.1"/>
    </source>
</evidence>
<sequence>MPAVVTALCAAPGTSPAVPAGASAAARATQPAGAMGSCAAQHQHRRLDQREPPLDVVPDGVPQGRHHPAHAGVADVPGDHRRLARVLADEVTQPPGRLAQHRGRRRVGRRADQHERAHQVRAPDRQLDGDLAAERVAEHRGGAHPRLVHPGGHHAGVLLGAQRPARRAGQPEAGQVGHVHRAGQGGRRRHQVAVRHGQAVQQHPRRRAVRPRRAGAVPDVQAQAVRRRRAADEPAGRVRGGVDQPSLGGAHPGGARQSHPGGVPGAARSHAGRAA</sequence>
<feature type="compositionally biased region" description="Basic residues" evidence="1">
    <location>
        <begin position="178"/>
        <end position="193"/>
    </location>
</feature>
<dbReference type="AlphaFoldDB" id="A0A8J4DL31"/>
<accession>A0A8J4DL31</accession>